<dbReference type="InterPro" id="IPR017578">
    <property type="entry name" value="Ribazole_CobC"/>
</dbReference>
<dbReference type="NCBIfam" id="TIGR03162">
    <property type="entry name" value="ribazole_cobC"/>
    <property type="match status" value="1"/>
</dbReference>
<keyword evidence="3" id="KW-1185">Reference proteome</keyword>
<name>A0ABT6YGY5_9BACT</name>
<dbReference type="PANTHER" id="PTHR48100:SF59">
    <property type="entry name" value="ADENOSYLCOBALAMIN_ALPHA-RIBAZOLE PHOSPHATASE"/>
    <property type="match status" value="1"/>
</dbReference>
<dbReference type="InterPro" id="IPR050275">
    <property type="entry name" value="PGM_Phosphatase"/>
</dbReference>
<dbReference type="RefSeq" id="WP_283346629.1">
    <property type="nucleotide sequence ID" value="NZ_JASHIF010000028.1"/>
</dbReference>
<dbReference type="SUPFAM" id="SSF53254">
    <property type="entry name" value="Phosphoglycerate mutase-like"/>
    <property type="match status" value="1"/>
</dbReference>
<dbReference type="Proteomes" id="UP001236507">
    <property type="component" value="Unassembled WGS sequence"/>
</dbReference>
<accession>A0ABT6YGY5</accession>
<gene>
    <name evidence="2" type="primary">cobC</name>
    <name evidence="2" type="ORF">QM524_24280</name>
</gene>
<dbReference type="InterPro" id="IPR029033">
    <property type="entry name" value="His_PPase_superfam"/>
</dbReference>
<dbReference type="PANTHER" id="PTHR48100">
    <property type="entry name" value="BROAD-SPECIFICITY PHOSPHATASE YOR283W-RELATED"/>
    <property type="match status" value="1"/>
</dbReference>
<dbReference type="EC" id="3.1.3.73" evidence="1"/>
<proteinExistence type="predicted"/>
<dbReference type="InterPro" id="IPR013078">
    <property type="entry name" value="His_Pase_superF_clade-1"/>
</dbReference>
<reference evidence="2 3" key="1">
    <citation type="submission" date="2023-05" db="EMBL/GenBank/DDBJ databases">
        <title>Novel species of genus Flectobacillus isolated from stream in China.</title>
        <authorList>
            <person name="Lu H."/>
        </authorList>
    </citation>
    <scope>NUCLEOTIDE SEQUENCE [LARGE SCALE GENOMIC DNA]</scope>
    <source>
        <strain evidence="2 3">KCTC 42575</strain>
    </source>
</reference>
<dbReference type="Pfam" id="PF00300">
    <property type="entry name" value="His_Phos_1"/>
    <property type="match status" value="1"/>
</dbReference>
<evidence type="ECO:0000313" key="2">
    <source>
        <dbReference type="EMBL" id="MDI9862363.1"/>
    </source>
</evidence>
<comment type="caution">
    <text evidence="2">The sequence shown here is derived from an EMBL/GenBank/DDBJ whole genome shotgun (WGS) entry which is preliminary data.</text>
</comment>
<evidence type="ECO:0000313" key="3">
    <source>
        <dbReference type="Proteomes" id="UP001236507"/>
    </source>
</evidence>
<sequence>MDIYLIRHTSVDVPTGLCYGQSDVPSTKTLEEEAKVIQKKLPSTQVDFDLHSSPLSRCTHLMEFLFPEKVFQTDKRWMEMNFGDWEMKLWNDIPEDESQPWMQDFVNVTTPNGESFSHMIERVKSVWEETLQQSTNDKVIVCHGGVIRTILHLILEIPAQKVFAVDIDYGAMIKIQYQYGFFKVKFL</sequence>
<dbReference type="Gene3D" id="3.40.50.1240">
    <property type="entry name" value="Phosphoglycerate mutase-like"/>
    <property type="match status" value="1"/>
</dbReference>
<protein>
    <recommendedName>
        <fullName evidence="1">Alpha-ribazole phosphatase</fullName>
        <ecNumber evidence="1">3.1.3.73</ecNumber>
    </recommendedName>
</protein>
<evidence type="ECO:0000256" key="1">
    <source>
        <dbReference type="NCBIfam" id="TIGR03162"/>
    </source>
</evidence>
<organism evidence="2 3">
    <name type="scientific">Flectobacillus roseus</name>
    <dbReference type="NCBI Taxonomy" id="502259"/>
    <lineage>
        <taxon>Bacteria</taxon>
        <taxon>Pseudomonadati</taxon>
        <taxon>Bacteroidota</taxon>
        <taxon>Cytophagia</taxon>
        <taxon>Cytophagales</taxon>
        <taxon>Flectobacillaceae</taxon>
        <taxon>Flectobacillus</taxon>
    </lineage>
</organism>
<dbReference type="SMART" id="SM00855">
    <property type="entry name" value="PGAM"/>
    <property type="match status" value="1"/>
</dbReference>
<dbReference type="EMBL" id="JASHIF010000028">
    <property type="protein sequence ID" value="MDI9862363.1"/>
    <property type="molecule type" value="Genomic_DNA"/>
</dbReference>
<dbReference type="CDD" id="cd07067">
    <property type="entry name" value="HP_PGM_like"/>
    <property type="match status" value="1"/>
</dbReference>